<evidence type="ECO:0000313" key="1">
    <source>
        <dbReference type="EMBL" id="MBR7830671.1"/>
    </source>
</evidence>
<comment type="caution">
    <text evidence="1">The sequence shown here is derived from an EMBL/GenBank/DDBJ whole genome shotgun (WGS) entry which is preliminary data.</text>
</comment>
<sequence>MRIEVLLTPDCRHAVEALVRLRSALEMMGLHDATFTCRTISKPSEAIAADFRGSPGYYVDGRDIFPGDGAPTLGCRTFVDGTLALPTVGHLRDALQSCDPL</sequence>
<gene>
    <name evidence="1" type="ORF">KDK95_30495</name>
</gene>
<keyword evidence="2" id="KW-1185">Reference proteome</keyword>
<dbReference type="RefSeq" id="WP_212521794.1">
    <property type="nucleotide sequence ID" value="NZ_JAGSOH010000147.1"/>
</dbReference>
<protein>
    <recommendedName>
        <fullName evidence="3">Thioredoxin family protein</fullName>
    </recommendedName>
</protein>
<name>A0A941EFT9_9ACTN</name>
<proteinExistence type="predicted"/>
<evidence type="ECO:0000313" key="2">
    <source>
        <dbReference type="Proteomes" id="UP000676325"/>
    </source>
</evidence>
<dbReference type="AlphaFoldDB" id="A0A941EFT9"/>
<organism evidence="1 2">
    <name type="scientific">Actinospica acidithermotolerans</name>
    <dbReference type="NCBI Taxonomy" id="2828514"/>
    <lineage>
        <taxon>Bacteria</taxon>
        <taxon>Bacillati</taxon>
        <taxon>Actinomycetota</taxon>
        <taxon>Actinomycetes</taxon>
        <taxon>Catenulisporales</taxon>
        <taxon>Actinospicaceae</taxon>
        <taxon>Actinospica</taxon>
    </lineage>
</organism>
<evidence type="ECO:0008006" key="3">
    <source>
        <dbReference type="Google" id="ProtNLM"/>
    </source>
</evidence>
<accession>A0A941EFT9</accession>
<dbReference type="Proteomes" id="UP000676325">
    <property type="component" value="Unassembled WGS sequence"/>
</dbReference>
<reference evidence="1" key="1">
    <citation type="submission" date="2021-04" db="EMBL/GenBank/DDBJ databases">
        <title>Genome based classification of Actinospica acidithermotolerans sp. nov., an actinobacterium isolated from an Indonesian hot spring.</title>
        <authorList>
            <person name="Kusuma A.B."/>
            <person name="Putra K.E."/>
            <person name="Nafisah S."/>
            <person name="Loh J."/>
            <person name="Nouioui I."/>
            <person name="Goodfellow M."/>
        </authorList>
    </citation>
    <scope>NUCLEOTIDE SEQUENCE</scope>
    <source>
        <strain evidence="1">MGRD01-02</strain>
    </source>
</reference>
<dbReference type="EMBL" id="JAGSOH010000147">
    <property type="protein sequence ID" value="MBR7830671.1"/>
    <property type="molecule type" value="Genomic_DNA"/>
</dbReference>